<sequence length="66" mass="7679">MSSKSGRRRRKVGRFLQKELKKVGHRVKKQQPVLIGSSGQERPPEIRDTPLNPYFTTWNQFKNKGA</sequence>
<accession>A0A1H0BLH3</accession>
<evidence type="ECO:0000256" key="1">
    <source>
        <dbReference type="SAM" id="MobiDB-lite"/>
    </source>
</evidence>
<dbReference type="AlphaFoldDB" id="A0A1H0BLH3"/>
<feature type="region of interest" description="Disordered" evidence="1">
    <location>
        <begin position="22"/>
        <end position="54"/>
    </location>
</feature>
<dbReference type="EMBL" id="FNHW01000005">
    <property type="protein sequence ID" value="SDN46490.1"/>
    <property type="molecule type" value="Genomic_DNA"/>
</dbReference>
<reference evidence="3" key="1">
    <citation type="submission" date="2016-10" db="EMBL/GenBank/DDBJ databases">
        <authorList>
            <person name="Varghese N."/>
            <person name="Submissions S."/>
        </authorList>
    </citation>
    <scope>NUCLEOTIDE SEQUENCE [LARGE SCALE GENOMIC DNA]</scope>
    <source>
        <strain evidence="3">CGMCC 1.6854</strain>
    </source>
</reference>
<organism evidence="2 3">
    <name type="scientific">Fictibacillus solisalsi</name>
    <dbReference type="NCBI Taxonomy" id="459525"/>
    <lineage>
        <taxon>Bacteria</taxon>
        <taxon>Bacillati</taxon>
        <taxon>Bacillota</taxon>
        <taxon>Bacilli</taxon>
        <taxon>Bacillales</taxon>
        <taxon>Fictibacillaceae</taxon>
        <taxon>Fictibacillus</taxon>
    </lineage>
</organism>
<keyword evidence="3" id="KW-1185">Reference proteome</keyword>
<name>A0A1H0BLH3_9BACL</name>
<dbReference type="Proteomes" id="UP000199544">
    <property type="component" value="Unassembled WGS sequence"/>
</dbReference>
<evidence type="ECO:0000313" key="2">
    <source>
        <dbReference type="EMBL" id="SDN46490.1"/>
    </source>
</evidence>
<evidence type="ECO:0000313" key="3">
    <source>
        <dbReference type="Proteomes" id="UP000199544"/>
    </source>
</evidence>
<proteinExistence type="predicted"/>
<gene>
    <name evidence="2" type="ORF">SAMN04488137_4550</name>
</gene>
<protein>
    <submittedName>
        <fullName evidence="2">Uncharacterized protein</fullName>
    </submittedName>
</protein>
<dbReference type="RefSeq" id="WP_090238599.1">
    <property type="nucleotide sequence ID" value="NZ_FNHW01000005.1"/>
</dbReference>